<reference evidence="3 4" key="1">
    <citation type="journal article" date="2019" name="Int. J. Syst. Evol. Microbiol.">
        <title>Capsulimonas corticalis gen. nov., sp. nov., an aerobic capsulated bacterium, of a novel bacterial order, Capsulimonadales ord. nov., of the class Armatimonadia of the phylum Armatimonadetes.</title>
        <authorList>
            <person name="Li J."/>
            <person name="Kudo C."/>
            <person name="Tonouchi A."/>
        </authorList>
    </citation>
    <scope>NUCLEOTIDE SEQUENCE [LARGE SCALE GENOMIC DNA]</scope>
    <source>
        <strain evidence="3 4">AX-7</strain>
    </source>
</reference>
<evidence type="ECO:0000256" key="2">
    <source>
        <dbReference type="SAM" id="SignalP"/>
    </source>
</evidence>
<feature type="signal peptide" evidence="2">
    <location>
        <begin position="1"/>
        <end position="25"/>
    </location>
</feature>
<feature type="region of interest" description="Disordered" evidence="1">
    <location>
        <begin position="29"/>
        <end position="65"/>
    </location>
</feature>
<keyword evidence="4" id="KW-1185">Reference proteome</keyword>
<proteinExistence type="predicted"/>
<dbReference type="PROSITE" id="PS51257">
    <property type="entry name" value="PROKAR_LIPOPROTEIN"/>
    <property type="match status" value="1"/>
</dbReference>
<evidence type="ECO:0000313" key="3">
    <source>
        <dbReference type="EMBL" id="BDI29547.1"/>
    </source>
</evidence>
<dbReference type="EMBL" id="AP025739">
    <property type="protein sequence ID" value="BDI29547.1"/>
    <property type="molecule type" value="Genomic_DNA"/>
</dbReference>
<dbReference type="RefSeq" id="WP_125206084.1">
    <property type="nucleotide sequence ID" value="NZ_AP025739.1"/>
</dbReference>
<name>A0A402CZ13_9BACT</name>
<keyword evidence="2" id="KW-0732">Signal</keyword>
<evidence type="ECO:0000256" key="1">
    <source>
        <dbReference type="SAM" id="MobiDB-lite"/>
    </source>
</evidence>
<dbReference type="KEGG" id="ccot:CCAX7_15980"/>
<accession>A0A402CZ13</accession>
<feature type="chain" id="PRO_5043859549" evidence="2">
    <location>
        <begin position="26"/>
        <end position="65"/>
    </location>
</feature>
<evidence type="ECO:0000313" key="4">
    <source>
        <dbReference type="Proteomes" id="UP000287394"/>
    </source>
</evidence>
<dbReference type="Proteomes" id="UP000287394">
    <property type="component" value="Chromosome"/>
</dbReference>
<protein>
    <submittedName>
        <fullName evidence="3">Uncharacterized protein</fullName>
    </submittedName>
</protein>
<sequence length="65" mass="6255">MNTFRIYARAMGAALLAGGLLAAMAGCGHQPESTTYTKANPSAQAPAAPGGPPGSGVPGGPSSNK</sequence>
<organism evidence="3 4">
    <name type="scientific">Capsulimonas corticalis</name>
    <dbReference type="NCBI Taxonomy" id="2219043"/>
    <lineage>
        <taxon>Bacteria</taxon>
        <taxon>Bacillati</taxon>
        <taxon>Armatimonadota</taxon>
        <taxon>Armatimonadia</taxon>
        <taxon>Capsulimonadales</taxon>
        <taxon>Capsulimonadaceae</taxon>
        <taxon>Capsulimonas</taxon>
    </lineage>
</organism>
<dbReference type="AlphaFoldDB" id="A0A402CZ13"/>
<gene>
    <name evidence="3" type="ORF">CCAX7_15980</name>
</gene>
<feature type="compositionally biased region" description="Polar residues" evidence="1">
    <location>
        <begin position="31"/>
        <end position="40"/>
    </location>
</feature>